<dbReference type="RefSeq" id="WP_245696122.1">
    <property type="nucleotide sequence ID" value="NZ_FNCL01000008.1"/>
</dbReference>
<sequence length="326" mass="33620">MHTQASPSRMPARRLVALLAAALCLVLLLGAAQAGAEGRISIIVNDPENPYWAAEGEVAKATATELGYKAVIAAHGGDPLIEGTHVDSAIAAGVDAIILDPADATDSAVAIQRAKAAGVPAFIVNAGLAQPGLAIAQLLSNNAQGAELGARRWLDDMGDQGSYIELLGATTDPNAEIRSRGYAAVVGAEQGLSRVGAVAADWSRDLGYEQTRRLLAERPLITGILAGNDEMALGAVAALKEAGRLDSVTVGGFDGSPDAVAAVLSGELAYTVLQPVAIFAAEAVRQADHYIRTGAPRESREVQFFDCLLIDSSNAARMSGPFMLGN</sequence>
<keyword evidence="3 4" id="KW-0732">Signal</keyword>
<evidence type="ECO:0000256" key="4">
    <source>
        <dbReference type="SAM" id="SignalP"/>
    </source>
</evidence>
<feature type="chain" id="PRO_5011550486" evidence="4">
    <location>
        <begin position="35"/>
        <end position="326"/>
    </location>
</feature>
<evidence type="ECO:0000259" key="5">
    <source>
        <dbReference type="Pfam" id="PF13407"/>
    </source>
</evidence>
<feature type="signal peptide" evidence="4">
    <location>
        <begin position="1"/>
        <end position="34"/>
    </location>
</feature>
<dbReference type="SUPFAM" id="SSF53822">
    <property type="entry name" value="Periplasmic binding protein-like I"/>
    <property type="match status" value="1"/>
</dbReference>
<gene>
    <name evidence="6" type="ORF">SAMN04488050_10199</name>
</gene>
<evidence type="ECO:0000313" key="7">
    <source>
        <dbReference type="Proteomes" id="UP000199392"/>
    </source>
</evidence>
<evidence type="ECO:0000313" key="6">
    <source>
        <dbReference type="EMBL" id="SFS31623.1"/>
    </source>
</evidence>
<dbReference type="STRING" id="311180.SAMN04488050_10199"/>
<organism evidence="6 7">
    <name type="scientific">Alloyangia pacifica</name>
    <dbReference type="NCBI Taxonomy" id="311180"/>
    <lineage>
        <taxon>Bacteria</taxon>
        <taxon>Pseudomonadati</taxon>
        <taxon>Pseudomonadota</taxon>
        <taxon>Alphaproteobacteria</taxon>
        <taxon>Rhodobacterales</taxon>
        <taxon>Roseobacteraceae</taxon>
        <taxon>Alloyangia</taxon>
    </lineage>
</organism>
<reference evidence="7" key="1">
    <citation type="submission" date="2016-10" db="EMBL/GenBank/DDBJ databases">
        <authorList>
            <person name="Varghese N."/>
            <person name="Submissions S."/>
        </authorList>
    </citation>
    <scope>NUCLEOTIDE SEQUENCE [LARGE SCALE GENOMIC DNA]</scope>
    <source>
        <strain evidence="7">DSM 26894</strain>
    </source>
</reference>
<name>A0A1I6NUK9_9RHOB</name>
<evidence type="ECO:0000256" key="1">
    <source>
        <dbReference type="ARBA" id="ARBA00004196"/>
    </source>
</evidence>
<dbReference type="GO" id="GO:0030246">
    <property type="term" value="F:carbohydrate binding"/>
    <property type="evidence" value="ECO:0007669"/>
    <property type="project" value="UniProtKB-ARBA"/>
</dbReference>
<comment type="subcellular location">
    <subcellularLocation>
        <location evidence="1">Cell envelope</location>
    </subcellularLocation>
</comment>
<evidence type="ECO:0000256" key="2">
    <source>
        <dbReference type="ARBA" id="ARBA00007639"/>
    </source>
</evidence>
<dbReference type="AlphaFoldDB" id="A0A1I6NUK9"/>
<dbReference type="PANTHER" id="PTHR46847:SF1">
    <property type="entry name" value="D-ALLOSE-BINDING PERIPLASMIC PROTEIN-RELATED"/>
    <property type="match status" value="1"/>
</dbReference>
<keyword evidence="7" id="KW-1185">Reference proteome</keyword>
<dbReference type="InterPro" id="IPR025997">
    <property type="entry name" value="SBP_2_dom"/>
</dbReference>
<evidence type="ECO:0000256" key="3">
    <source>
        <dbReference type="ARBA" id="ARBA00022729"/>
    </source>
</evidence>
<comment type="similarity">
    <text evidence="2">Belongs to the bacterial solute-binding protein 2 family.</text>
</comment>
<dbReference type="PANTHER" id="PTHR46847">
    <property type="entry name" value="D-ALLOSE-BINDING PERIPLASMIC PROTEIN-RELATED"/>
    <property type="match status" value="1"/>
</dbReference>
<dbReference type="Pfam" id="PF13407">
    <property type="entry name" value="Peripla_BP_4"/>
    <property type="match status" value="1"/>
</dbReference>
<feature type="domain" description="Periplasmic binding protein" evidence="5">
    <location>
        <begin position="40"/>
        <end position="292"/>
    </location>
</feature>
<dbReference type="GO" id="GO:0030313">
    <property type="term" value="C:cell envelope"/>
    <property type="evidence" value="ECO:0007669"/>
    <property type="project" value="UniProtKB-SubCell"/>
</dbReference>
<proteinExistence type="inferred from homology"/>
<dbReference type="Gene3D" id="3.40.50.2300">
    <property type="match status" value="2"/>
</dbReference>
<dbReference type="Proteomes" id="UP000199392">
    <property type="component" value="Unassembled WGS sequence"/>
</dbReference>
<protein>
    <submittedName>
        <fullName evidence="6">Erythritol transport system substrate-binding protein</fullName>
    </submittedName>
</protein>
<dbReference type="EMBL" id="FOZW01000001">
    <property type="protein sequence ID" value="SFS31623.1"/>
    <property type="molecule type" value="Genomic_DNA"/>
</dbReference>
<accession>A0A1I6NUK9</accession>
<dbReference type="InterPro" id="IPR028082">
    <property type="entry name" value="Peripla_BP_I"/>
</dbReference>